<feature type="transmembrane region" description="Helical" evidence="9">
    <location>
        <begin position="144"/>
        <end position="166"/>
    </location>
</feature>
<sequence>LNVIFALVGLAGNAVVLWFGLLCAQEHGLSLAGADFFFLGCHITGSVNDLFYAFDFTSLTIYKFLFPVIMCSYITSLSMLSAISAERCLSVLWPIWHRLHHPRHMSAVICALLWALFLLLSILVHVYCYFSFKFSCYPCPTMSFITAAWLIFSIVVLCGSILALLVRMLCGSRRLPLTRLYVTIGLSVLVFLLCGLPVGIMWALAGTVAFYTHFSTFKVLERAAFLLSSINSSANPIIYFFVGSFRQKQQQRQQQQSLKLVLQKALEDMAEGEKTGENLPQENTEMSGS</sequence>
<keyword evidence="6 8" id="KW-0675">Receptor</keyword>
<dbReference type="Proteomes" id="UP000006813">
    <property type="component" value="Unassembled WGS sequence"/>
</dbReference>
<keyword evidence="2 8" id="KW-0812">Transmembrane</keyword>
<dbReference type="GO" id="GO:0004930">
    <property type="term" value="F:G protein-coupled receptor activity"/>
    <property type="evidence" value="ECO:0007669"/>
    <property type="project" value="UniProtKB-KW"/>
</dbReference>
<gene>
    <name evidence="11" type="ORF">GW7_06373</name>
</gene>
<proteinExistence type="inferred from homology"/>
<dbReference type="InterPro" id="IPR017452">
    <property type="entry name" value="GPCR_Rhodpsn_7TM"/>
</dbReference>
<keyword evidence="4 8" id="KW-0297">G-protein coupled receptor</keyword>
<evidence type="ECO:0000256" key="9">
    <source>
        <dbReference type="SAM" id="Phobius"/>
    </source>
</evidence>
<feature type="transmembrane region" description="Helical" evidence="9">
    <location>
        <begin position="36"/>
        <end position="54"/>
    </location>
</feature>
<dbReference type="PANTHER" id="PTHR11334:SF34">
    <property type="entry name" value="MAS-RELATED G-PROTEIN COUPLED RECEPTOR MEMBER X3"/>
    <property type="match status" value="1"/>
</dbReference>
<dbReference type="AlphaFoldDB" id="G5AR14"/>
<dbReference type="InParanoid" id="G5AR14"/>
<keyword evidence="5 9" id="KW-0472">Membrane</keyword>
<keyword evidence="7 8" id="KW-0807">Transducer</keyword>
<evidence type="ECO:0000256" key="7">
    <source>
        <dbReference type="ARBA" id="ARBA00023224"/>
    </source>
</evidence>
<evidence type="ECO:0000256" key="1">
    <source>
        <dbReference type="ARBA" id="ARBA00004141"/>
    </source>
</evidence>
<evidence type="ECO:0000256" key="3">
    <source>
        <dbReference type="ARBA" id="ARBA00022989"/>
    </source>
</evidence>
<dbReference type="EMBL" id="JH166511">
    <property type="protein sequence ID" value="EHA99474.1"/>
    <property type="molecule type" value="Genomic_DNA"/>
</dbReference>
<comment type="similarity">
    <text evidence="8">Belongs to the G-protein coupled receptor 1 family.</text>
</comment>
<evidence type="ECO:0000256" key="8">
    <source>
        <dbReference type="RuleBase" id="RU000688"/>
    </source>
</evidence>
<evidence type="ECO:0000256" key="2">
    <source>
        <dbReference type="ARBA" id="ARBA00022692"/>
    </source>
</evidence>
<dbReference type="STRING" id="10181.G5AR14"/>
<feature type="transmembrane region" description="Helical" evidence="9">
    <location>
        <begin position="106"/>
        <end position="132"/>
    </location>
</feature>
<evidence type="ECO:0000256" key="6">
    <source>
        <dbReference type="ARBA" id="ARBA00023170"/>
    </source>
</evidence>
<feature type="non-terminal residue" evidence="11">
    <location>
        <position position="289"/>
    </location>
</feature>
<organism evidence="11 12">
    <name type="scientific">Heterocephalus glaber</name>
    <name type="common">Naked mole rat</name>
    <dbReference type="NCBI Taxonomy" id="10181"/>
    <lineage>
        <taxon>Eukaryota</taxon>
        <taxon>Metazoa</taxon>
        <taxon>Chordata</taxon>
        <taxon>Craniata</taxon>
        <taxon>Vertebrata</taxon>
        <taxon>Euteleostomi</taxon>
        <taxon>Mammalia</taxon>
        <taxon>Eutheria</taxon>
        <taxon>Euarchontoglires</taxon>
        <taxon>Glires</taxon>
        <taxon>Rodentia</taxon>
        <taxon>Hystricomorpha</taxon>
        <taxon>Bathyergidae</taxon>
        <taxon>Heterocephalus</taxon>
    </lineage>
</organism>
<evidence type="ECO:0000256" key="5">
    <source>
        <dbReference type="ARBA" id="ARBA00023136"/>
    </source>
</evidence>
<feature type="transmembrane region" description="Helical" evidence="9">
    <location>
        <begin position="223"/>
        <end position="242"/>
    </location>
</feature>
<dbReference type="PRINTS" id="PR02108">
    <property type="entry name" value="MRGPCRFAMILY"/>
</dbReference>
<dbReference type="InterPro" id="IPR000276">
    <property type="entry name" value="GPCR_Rhodpsn"/>
</dbReference>
<name>G5AR14_HETGA</name>
<protein>
    <submittedName>
        <fullName evidence="11">Mas-related G-protein coupled receptor member X1</fullName>
    </submittedName>
</protein>
<dbReference type="Gene3D" id="1.20.1070.10">
    <property type="entry name" value="Rhodopsin 7-helix transmembrane proteins"/>
    <property type="match status" value="1"/>
</dbReference>
<dbReference type="PROSITE" id="PS00237">
    <property type="entry name" value="G_PROTEIN_RECEP_F1_1"/>
    <property type="match status" value="1"/>
</dbReference>
<evidence type="ECO:0000313" key="12">
    <source>
        <dbReference type="Proteomes" id="UP000006813"/>
    </source>
</evidence>
<feature type="transmembrane region" description="Helical" evidence="9">
    <location>
        <begin position="6"/>
        <end position="24"/>
    </location>
</feature>
<dbReference type="PRINTS" id="PR00237">
    <property type="entry name" value="GPCRRHODOPSN"/>
</dbReference>
<evidence type="ECO:0000313" key="11">
    <source>
        <dbReference type="EMBL" id="EHA99474.1"/>
    </source>
</evidence>
<reference evidence="11 12" key="1">
    <citation type="journal article" date="2011" name="Nature">
        <title>Genome sequencing reveals insights into physiology and longevity of the naked mole rat.</title>
        <authorList>
            <person name="Kim E.B."/>
            <person name="Fang X."/>
            <person name="Fushan A.A."/>
            <person name="Huang Z."/>
            <person name="Lobanov A.V."/>
            <person name="Han L."/>
            <person name="Marino S.M."/>
            <person name="Sun X."/>
            <person name="Turanov A.A."/>
            <person name="Yang P."/>
            <person name="Yim S.H."/>
            <person name="Zhao X."/>
            <person name="Kasaikina M.V."/>
            <person name="Stoletzki N."/>
            <person name="Peng C."/>
            <person name="Polak P."/>
            <person name="Xiong Z."/>
            <person name="Kiezun A."/>
            <person name="Zhu Y."/>
            <person name="Chen Y."/>
            <person name="Kryukov G.V."/>
            <person name="Zhang Q."/>
            <person name="Peshkin L."/>
            <person name="Yang L."/>
            <person name="Bronson R.T."/>
            <person name="Buffenstein R."/>
            <person name="Wang B."/>
            <person name="Han C."/>
            <person name="Li Q."/>
            <person name="Chen L."/>
            <person name="Zhao W."/>
            <person name="Sunyaev S.R."/>
            <person name="Park T.J."/>
            <person name="Zhang G."/>
            <person name="Wang J."/>
            <person name="Gladyshev V.N."/>
        </authorList>
    </citation>
    <scope>NUCLEOTIDE SEQUENCE [LARGE SCALE GENOMIC DNA]</scope>
</reference>
<keyword evidence="3 9" id="KW-1133">Transmembrane helix</keyword>
<dbReference type="PROSITE" id="PS50262">
    <property type="entry name" value="G_PROTEIN_RECEP_F1_2"/>
    <property type="match status" value="1"/>
</dbReference>
<feature type="domain" description="G-protein coupled receptors family 1 profile" evidence="10">
    <location>
        <begin position="75"/>
        <end position="239"/>
    </location>
</feature>
<feature type="transmembrane region" description="Helical" evidence="9">
    <location>
        <begin position="178"/>
        <end position="211"/>
    </location>
</feature>
<dbReference type="SUPFAM" id="SSF81321">
    <property type="entry name" value="Family A G protein-coupled receptor-like"/>
    <property type="match status" value="1"/>
</dbReference>
<evidence type="ECO:0000256" key="4">
    <source>
        <dbReference type="ARBA" id="ARBA00023040"/>
    </source>
</evidence>
<dbReference type="FunFam" id="1.20.1070.10:FF:000140">
    <property type="entry name" value="Mas-related G-protein coupled receptor member X2"/>
    <property type="match status" value="1"/>
</dbReference>
<accession>G5AR14</accession>
<dbReference type="GO" id="GO:0005886">
    <property type="term" value="C:plasma membrane"/>
    <property type="evidence" value="ECO:0007669"/>
    <property type="project" value="TreeGrafter"/>
</dbReference>
<feature type="non-terminal residue" evidence="11">
    <location>
        <position position="1"/>
    </location>
</feature>
<evidence type="ECO:0000259" key="10">
    <source>
        <dbReference type="PROSITE" id="PS50262"/>
    </source>
</evidence>
<dbReference type="PANTHER" id="PTHR11334">
    <property type="entry name" value="MAS-RELATED G-PROTEIN COUPLED RECEPTOR"/>
    <property type="match status" value="1"/>
</dbReference>
<feature type="transmembrane region" description="Helical" evidence="9">
    <location>
        <begin position="60"/>
        <end position="85"/>
    </location>
</feature>
<dbReference type="InterPro" id="IPR026234">
    <property type="entry name" value="MRGPCRFAMILY"/>
</dbReference>
<comment type="subcellular location">
    <subcellularLocation>
        <location evidence="1">Membrane</location>
        <topology evidence="1">Multi-pass membrane protein</topology>
    </subcellularLocation>
</comment>